<dbReference type="Pfam" id="PF18136">
    <property type="entry name" value="DNApol_Exo"/>
    <property type="match status" value="1"/>
</dbReference>
<dbReference type="Proteomes" id="UP001152885">
    <property type="component" value="Unassembled WGS sequence"/>
</dbReference>
<dbReference type="InterPro" id="IPR002297">
    <property type="entry name" value="DNA-dir_DNA_pol_A_mt"/>
</dbReference>
<keyword evidence="9" id="KW-1185">Reference proteome</keyword>
<evidence type="ECO:0000256" key="1">
    <source>
        <dbReference type="ARBA" id="ARBA00012417"/>
    </source>
</evidence>
<dbReference type="SUPFAM" id="SSF53098">
    <property type="entry name" value="Ribonuclease H-like"/>
    <property type="match status" value="1"/>
</dbReference>
<dbReference type="Gene3D" id="3.30.70.370">
    <property type="match status" value="1"/>
</dbReference>
<comment type="caution">
    <text evidence="8">The sequence shown here is derived from an EMBL/GenBank/DDBJ whole genome shotgun (WGS) entry which is preliminary data.</text>
</comment>
<dbReference type="InterPro" id="IPR043502">
    <property type="entry name" value="DNA/RNA_pol_sf"/>
</dbReference>
<dbReference type="InterPro" id="IPR041336">
    <property type="entry name" value="DNApol_Exo"/>
</dbReference>
<organism evidence="8 9">
    <name type="scientific">Candida verbasci</name>
    <dbReference type="NCBI Taxonomy" id="1227364"/>
    <lineage>
        <taxon>Eukaryota</taxon>
        <taxon>Fungi</taxon>
        <taxon>Dikarya</taxon>
        <taxon>Ascomycota</taxon>
        <taxon>Saccharomycotina</taxon>
        <taxon>Pichiomycetes</taxon>
        <taxon>Debaryomycetaceae</taxon>
        <taxon>Candida/Lodderomyces clade</taxon>
        <taxon>Candida</taxon>
    </lineage>
</organism>
<evidence type="ECO:0000256" key="2">
    <source>
        <dbReference type="ARBA" id="ARBA00022679"/>
    </source>
</evidence>
<dbReference type="PROSITE" id="PS00447">
    <property type="entry name" value="DNA_POLYMERASE_A"/>
    <property type="match status" value="1"/>
</dbReference>
<feature type="compositionally biased region" description="Polar residues" evidence="6">
    <location>
        <begin position="1294"/>
        <end position="1308"/>
    </location>
</feature>
<dbReference type="EMBL" id="CANTUO010000007">
    <property type="protein sequence ID" value="CAI5760665.1"/>
    <property type="molecule type" value="Genomic_DNA"/>
</dbReference>
<dbReference type="PANTHER" id="PTHR10267">
    <property type="entry name" value="DNA POLYMERASE SUBUNIT GAMMA-1"/>
    <property type="match status" value="1"/>
</dbReference>
<evidence type="ECO:0000256" key="5">
    <source>
        <dbReference type="ARBA" id="ARBA00031966"/>
    </source>
</evidence>
<dbReference type="GO" id="GO:0003677">
    <property type="term" value="F:DNA binding"/>
    <property type="evidence" value="ECO:0007669"/>
    <property type="project" value="InterPro"/>
</dbReference>
<reference evidence="8" key="1">
    <citation type="submission" date="2022-12" db="EMBL/GenBank/DDBJ databases">
        <authorList>
            <person name="Brejova B."/>
        </authorList>
    </citation>
    <scope>NUCLEOTIDE SEQUENCE</scope>
</reference>
<evidence type="ECO:0000313" key="8">
    <source>
        <dbReference type="EMBL" id="CAI5760665.1"/>
    </source>
</evidence>
<keyword evidence="2" id="KW-0808">Transferase</keyword>
<feature type="region of interest" description="Disordered" evidence="6">
    <location>
        <begin position="1268"/>
        <end position="1308"/>
    </location>
</feature>
<dbReference type="EC" id="2.7.7.7" evidence="1"/>
<dbReference type="GO" id="GO:0003887">
    <property type="term" value="F:DNA-directed DNA polymerase activity"/>
    <property type="evidence" value="ECO:0007669"/>
    <property type="project" value="UniProtKB-KW"/>
</dbReference>
<proteinExistence type="predicted"/>
<dbReference type="GO" id="GO:0005760">
    <property type="term" value="C:gamma DNA polymerase complex"/>
    <property type="evidence" value="ECO:0007669"/>
    <property type="project" value="InterPro"/>
</dbReference>
<protein>
    <recommendedName>
        <fullName evidence="1">DNA-directed DNA polymerase</fullName>
        <ecNumber evidence="1">2.7.7.7</ecNumber>
    </recommendedName>
    <alternativeName>
        <fullName evidence="5">Mitochondrial DNA polymerase catalytic subunit</fullName>
    </alternativeName>
</protein>
<accession>A0A9W4U366</accession>
<keyword evidence="3" id="KW-0548">Nucleotidyltransferase</keyword>
<sequence length="1393" mass="158249">MITRRYLSTTRRLLQSSEQPRINQLGIQYLSNQLHKKIFPSNPPSSYLKPKHPELLEASKRHLIENNLYGKKTNIVDPITIPEFPNLVGKSLDEHFYKLGLKSSEPYKSMADEFLKLENKLPEMPKEWIMQSGWTRYEPGKEPEKVDYPLEDTLVFDVEVLYKISKYSCFATCVSSNAWYGWVNPVVEQIRDGKRKKLDWDHLIPFNGMKKEKLIIGYNISYDRARIAEEYNIKSSKNFFLDGMALHVATSGICSRQRNKWSKYNKFKTLSDDYKEMKEMEDSQSESEAGLDSESESDEEVIDMNDVNELINDEVSDDPWLLKGTPNSLKNVAKFHCNIDLNKDDRDWFSHEDPEILITHFQTLMNYCGNDVSATYEVVKKIYPDFLRRIPHPVSFGALKNLGKLILPTTRKWETYIKSAEDCYLKNRDQVTQVLKSRVDDLLKLKPEEKKKDESEVVNDPWLSQLHWTIKPFKYKKDGSLAKRQAYLSGYPEWYREINKGNEYKLSIRSRITPILLKLKWEGYPLFWIDSQGWCFKVPYDEDIIRQLEAKQYKQAKLTEDEIEMTMDQLRPSGKSYILFKIPHPDSSNKRTTIVLSKTYSRFIEDGILSSEYEYAKTILKLNNEASYWVGNRQRITDQFVVYDKKNPGLGFIIPNLATMGTITRRATENTWLTASNAKENRIGSELKSLIQAPEGYCFVGADVDSEELWIASLVGDSMFQIHGGTALGWMCLEGSKNEGTDLHSKTANILNISRNNAKIFNYGRIYGAGIKFATSLLKQFNSRLLDDEANNIAKTLYEKTKGSKIYKGKNGTRGFYYGGSESIMFNALEAIANQKEPKTPVLGARVTDALSIDNLKKNTYMPSRVNWTIQSSGVDYLHLLIVSMDYLIEKYGIDARLAITVHDELRYLVKESDKYIAALCLQIANVWTRCMFSEQLGILEIPQSCAFFSDIDIDHVLRKEVSLTCKSPSNPYEIEPGESLNINQLLDKLKQDKLNGKPLTLRNVKYSGRGRIIDELDDNKLEIQEKIAKINLQISTKDEIKINLKKYNTGAYKNEIDEKGKRRTRKAPTEFDLETKDSKSYGLNKTPVRMKKAEGATVKPNVIKSKSTTSKTKIAGTTIMKPVIKSPSAASAKVTRPSYTTKLKAVKSSSTSKAKTSTTTTTTTKTSVSKAARSPTATKAKSTTATTKLKVTKPSTTSASRSKLINSSNKKATTSTKVSSTKNIKTLSPLSEQTSSIASTLEISKLPSTSTTSNSDAYNQPIKNHSQIAAAQHQTNSTESTTEPNTIKVAPSPSLSDPETTTTNKPQLKSEKLMVSPDFKQDSAPITPLLKSSTLTESATPFIEYKKSTNQIQPITTTSTIKEIYHANATKRRRDNELEPEYLYHKPFREKQ</sequence>
<feature type="region of interest" description="Disordered" evidence="6">
    <location>
        <begin position="277"/>
        <end position="298"/>
    </location>
</feature>
<feature type="compositionally biased region" description="Basic and acidic residues" evidence="6">
    <location>
        <begin position="1375"/>
        <end position="1393"/>
    </location>
</feature>
<dbReference type="GO" id="GO:0008408">
    <property type="term" value="F:3'-5' exonuclease activity"/>
    <property type="evidence" value="ECO:0007669"/>
    <property type="project" value="TreeGrafter"/>
</dbReference>
<feature type="compositionally biased region" description="Low complexity" evidence="6">
    <location>
        <begin position="1276"/>
        <end position="1287"/>
    </location>
</feature>
<dbReference type="SMART" id="SM00482">
    <property type="entry name" value="POLAc"/>
    <property type="match status" value="1"/>
</dbReference>
<dbReference type="PRINTS" id="PR00867">
    <property type="entry name" value="DNAPOLG"/>
</dbReference>
<gene>
    <name evidence="8" type="ORF">CANVERA_P5173</name>
</gene>
<dbReference type="OrthoDB" id="5588663at2759"/>
<dbReference type="SUPFAM" id="SSF56672">
    <property type="entry name" value="DNA/RNA polymerases"/>
    <property type="match status" value="1"/>
</dbReference>
<dbReference type="InterPro" id="IPR019760">
    <property type="entry name" value="DNA-dir_DNA_pol_A_CS"/>
</dbReference>
<dbReference type="InterPro" id="IPR012337">
    <property type="entry name" value="RNaseH-like_sf"/>
</dbReference>
<feature type="compositionally biased region" description="Low complexity" evidence="6">
    <location>
        <begin position="1207"/>
        <end position="1224"/>
    </location>
</feature>
<feature type="compositionally biased region" description="Acidic residues" evidence="6">
    <location>
        <begin position="282"/>
        <end position="298"/>
    </location>
</feature>
<evidence type="ECO:0000256" key="6">
    <source>
        <dbReference type="SAM" id="MobiDB-lite"/>
    </source>
</evidence>
<dbReference type="Gene3D" id="1.10.150.20">
    <property type="entry name" value="5' to 3' exonuclease, C-terminal subdomain"/>
    <property type="match status" value="1"/>
</dbReference>
<dbReference type="GO" id="GO:0006264">
    <property type="term" value="P:mitochondrial DNA replication"/>
    <property type="evidence" value="ECO:0007669"/>
    <property type="project" value="TreeGrafter"/>
</dbReference>
<name>A0A9W4U366_9ASCO</name>
<evidence type="ECO:0000256" key="4">
    <source>
        <dbReference type="ARBA" id="ARBA00022932"/>
    </source>
</evidence>
<evidence type="ECO:0000256" key="3">
    <source>
        <dbReference type="ARBA" id="ARBA00022695"/>
    </source>
</evidence>
<keyword evidence="4" id="KW-0239">DNA-directed DNA polymerase</keyword>
<feature type="compositionally biased region" description="Low complexity" evidence="6">
    <location>
        <begin position="1143"/>
        <end position="1194"/>
    </location>
</feature>
<feature type="region of interest" description="Disordered" evidence="6">
    <location>
        <begin position="1373"/>
        <end position="1393"/>
    </location>
</feature>
<dbReference type="Gene3D" id="3.30.420.390">
    <property type="match status" value="2"/>
</dbReference>
<dbReference type="Pfam" id="PF00476">
    <property type="entry name" value="DNA_pol_A"/>
    <property type="match status" value="1"/>
</dbReference>
<feature type="domain" description="DNA-directed DNA polymerase family A palm" evidence="7">
    <location>
        <begin position="684"/>
        <end position="914"/>
    </location>
</feature>
<evidence type="ECO:0000259" key="7">
    <source>
        <dbReference type="SMART" id="SM00482"/>
    </source>
</evidence>
<evidence type="ECO:0000313" key="9">
    <source>
        <dbReference type="Proteomes" id="UP001152885"/>
    </source>
</evidence>
<dbReference type="InterPro" id="IPR001098">
    <property type="entry name" value="DNA-dir_DNA_pol_A_palm_dom"/>
</dbReference>
<feature type="compositionally biased region" description="Polar residues" evidence="6">
    <location>
        <begin position="1195"/>
        <end position="1206"/>
    </location>
</feature>
<feature type="region of interest" description="Disordered" evidence="6">
    <location>
        <begin position="1143"/>
        <end position="1224"/>
    </location>
</feature>
<dbReference type="PANTHER" id="PTHR10267:SF0">
    <property type="entry name" value="DNA POLYMERASE SUBUNIT GAMMA-1"/>
    <property type="match status" value="1"/>
</dbReference>